<dbReference type="InterPro" id="IPR009053">
    <property type="entry name" value="Prefoldin"/>
</dbReference>
<comment type="subunit">
    <text evidence="3">Heterohexamer of two PFD-alpha type and four PFD-beta type subunits.</text>
</comment>
<proteinExistence type="inferred from homology"/>
<evidence type="ECO:0000256" key="1">
    <source>
        <dbReference type="ARBA" id="ARBA00008045"/>
    </source>
</evidence>
<organism evidence="6 7">
    <name type="scientific">Nannochloropsis salina CCMP1776</name>
    <dbReference type="NCBI Taxonomy" id="1027361"/>
    <lineage>
        <taxon>Eukaryota</taxon>
        <taxon>Sar</taxon>
        <taxon>Stramenopiles</taxon>
        <taxon>Ochrophyta</taxon>
        <taxon>Eustigmatophyceae</taxon>
        <taxon>Eustigmatales</taxon>
        <taxon>Monodopsidaceae</taxon>
        <taxon>Microchloropsis</taxon>
        <taxon>Microchloropsis salina</taxon>
    </lineage>
</organism>
<keyword evidence="7" id="KW-1185">Reference proteome</keyword>
<dbReference type="PANTHER" id="PTHR21100">
    <property type="entry name" value="PREFOLDIN SUBUNIT 4"/>
    <property type="match status" value="1"/>
</dbReference>
<evidence type="ECO:0000256" key="4">
    <source>
        <dbReference type="SAM" id="Coils"/>
    </source>
</evidence>
<dbReference type="PIRSF" id="PIRSF016477">
    <property type="entry name" value="Prefoldin_subunit_4"/>
    <property type="match status" value="1"/>
</dbReference>
<evidence type="ECO:0000256" key="5">
    <source>
        <dbReference type="SAM" id="MobiDB-lite"/>
    </source>
</evidence>
<dbReference type="Gene3D" id="1.10.287.370">
    <property type="match status" value="1"/>
</dbReference>
<comment type="caution">
    <text evidence="6">The sequence shown here is derived from an EMBL/GenBank/DDBJ whole genome shotgun (WGS) entry which is preliminary data.</text>
</comment>
<evidence type="ECO:0000313" key="6">
    <source>
        <dbReference type="EMBL" id="TFJ88069.1"/>
    </source>
</evidence>
<evidence type="ECO:0000256" key="2">
    <source>
        <dbReference type="ARBA" id="ARBA00023186"/>
    </source>
</evidence>
<sequence length="145" mass="16483">MSATGVMREVNPSEDKCKAKTPDDAPDVEVRKEDQEMINEFGRLNNQYLELDEDLANLKEQLEKLDDAVTELMVGVGGPVRLSLGEAFMDVSEDYATEHCERKQEQLQAKVEELGREKEKITTRQMELKKVLYGRFGSSINLENS</sequence>
<dbReference type="Proteomes" id="UP000355283">
    <property type="component" value="Unassembled WGS sequence"/>
</dbReference>
<dbReference type="PANTHER" id="PTHR21100:SF9">
    <property type="entry name" value="PREFOLDIN SUBUNIT 4"/>
    <property type="match status" value="1"/>
</dbReference>
<dbReference type="Pfam" id="PF01920">
    <property type="entry name" value="Prefoldin_2"/>
    <property type="match status" value="1"/>
</dbReference>
<accession>A0A4D9DGY0</accession>
<dbReference type="OrthoDB" id="10250441at2759"/>
<dbReference type="CDD" id="cd23165">
    <property type="entry name" value="Prefoldin_4"/>
    <property type="match status" value="1"/>
</dbReference>
<evidence type="ECO:0000256" key="3">
    <source>
        <dbReference type="PIRNR" id="PIRNR016477"/>
    </source>
</evidence>
<dbReference type="GO" id="GO:0016272">
    <property type="term" value="C:prefoldin complex"/>
    <property type="evidence" value="ECO:0007669"/>
    <property type="project" value="UniProtKB-UniRule"/>
</dbReference>
<protein>
    <recommendedName>
        <fullName evidence="3">Prefoldin subunit 4</fullName>
    </recommendedName>
</protein>
<keyword evidence="2 3" id="KW-0143">Chaperone</keyword>
<dbReference type="EMBL" id="SDOX01000002">
    <property type="protein sequence ID" value="TFJ88069.1"/>
    <property type="molecule type" value="Genomic_DNA"/>
</dbReference>
<gene>
    <name evidence="6" type="ORF">NSK_000423</name>
</gene>
<feature type="region of interest" description="Disordered" evidence="5">
    <location>
        <begin position="1"/>
        <end position="31"/>
    </location>
</feature>
<dbReference type="SUPFAM" id="SSF46579">
    <property type="entry name" value="Prefoldin"/>
    <property type="match status" value="1"/>
</dbReference>
<keyword evidence="4" id="KW-0175">Coiled coil</keyword>
<feature type="coiled-coil region" evidence="4">
    <location>
        <begin position="41"/>
        <end position="124"/>
    </location>
</feature>
<name>A0A4D9DGY0_9STRA</name>
<dbReference type="GO" id="GO:0005737">
    <property type="term" value="C:cytoplasm"/>
    <property type="evidence" value="ECO:0007669"/>
    <property type="project" value="TreeGrafter"/>
</dbReference>
<dbReference type="GO" id="GO:0006457">
    <property type="term" value="P:protein folding"/>
    <property type="evidence" value="ECO:0007669"/>
    <property type="project" value="UniProtKB-UniRule"/>
</dbReference>
<reference evidence="6 7" key="1">
    <citation type="submission" date="2019-01" db="EMBL/GenBank/DDBJ databases">
        <title>Nuclear Genome Assembly of the Microalgal Biofuel strain Nannochloropsis salina CCMP1776.</title>
        <authorList>
            <person name="Hovde B."/>
        </authorList>
    </citation>
    <scope>NUCLEOTIDE SEQUENCE [LARGE SCALE GENOMIC DNA]</scope>
    <source>
        <strain evidence="6 7">CCMP1776</strain>
    </source>
</reference>
<feature type="compositionally biased region" description="Basic and acidic residues" evidence="5">
    <location>
        <begin position="11"/>
        <end position="31"/>
    </location>
</feature>
<dbReference type="GO" id="GO:0051082">
    <property type="term" value="F:unfolded protein binding"/>
    <property type="evidence" value="ECO:0007669"/>
    <property type="project" value="InterPro"/>
</dbReference>
<dbReference type="InterPro" id="IPR002777">
    <property type="entry name" value="PFD_beta-like"/>
</dbReference>
<comment type="similarity">
    <text evidence="1 3">Belongs to the prefoldin subunit beta family.</text>
</comment>
<evidence type="ECO:0000313" key="7">
    <source>
        <dbReference type="Proteomes" id="UP000355283"/>
    </source>
</evidence>
<dbReference type="InterPro" id="IPR016661">
    <property type="entry name" value="PFDN4"/>
</dbReference>
<comment type="function">
    <text evidence="3">Binds specifically to cytosolic chaperonin (c-CPN) and transfers target proteins to it. Binds to nascent polypeptide chain and promotes folding in an environment in which there are many competing pathways for nonnative proteins.</text>
</comment>
<dbReference type="AlphaFoldDB" id="A0A4D9DGY0"/>